<feature type="compositionally biased region" description="Basic and acidic residues" evidence="1">
    <location>
        <begin position="148"/>
        <end position="165"/>
    </location>
</feature>
<organism evidence="3 4">
    <name type="scientific">Amycolatopsis eburnea</name>
    <dbReference type="NCBI Taxonomy" id="2267691"/>
    <lineage>
        <taxon>Bacteria</taxon>
        <taxon>Bacillati</taxon>
        <taxon>Actinomycetota</taxon>
        <taxon>Actinomycetes</taxon>
        <taxon>Pseudonocardiales</taxon>
        <taxon>Pseudonocardiaceae</taxon>
        <taxon>Amycolatopsis</taxon>
    </lineage>
</organism>
<dbReference type="EMBL" id="RSEC01000058">
    <property type="protein sequence ID" value="RSD13928.1"/>
    <property type="molecule type" value="Genomic_DNA"/>
</dbReference>
<comment type="caution">
    <text evidence="3">The sequence shown here is derived from an EMBL/GenBank/DDBJ whole genome shotgun (WGS) entry which is preliminary data.</text>
</comment>
<dbReference type="OrthoDB" id="8082651at2"/>
<keyword evidence="2" id="KW-0472">Membrane</keyword>
<dbReference type="RefSeq" id="WP_125313204.1">
    <property type="nucleotide sequence ID" value="NZ_RSEC01000058.1"/>
</dbReference>
<feature type="transmembrane region" description="Helical" evidence="2">
    <location>
        <begin position="51"/>
        <end position="74"/>
    </location>
</feature>
<accession>A0A3R9E174</accession>
<evidence type="ECO:0000313" key="3">
    <source>
        <dbReference type="EMBL" id="RSD13928.1"/>
    </source>
</evidence>
<name>A0A3R9E174_9PSEU</name>
<reference evidence="3 4" key="1">
    <citation type="submission" date="2018-12" db="EMBL/GenBank/DDBJ databases">
        <title>Amycolatopsis eburnea sp. nov. actinomycete associate with arbuscular mycorrhiza fungal spore.</title>
        <authorList>
            <person name="Lumyong S."/>
            <person name="Chaiya L."/>
        </authorList>
    </citation>
    <scope>NUCLEOTIDE SEQUENCE [LARGE SCALE GENOMIC DNA]</scope>
    <source>
        <strain evidence="3 4">GLM-1</strain>
    </source>
</reference>
<keyword evidence="2" id="KW-0812">Transmembrane</keyword>
<feature type="transmembrane region" description="Helical" evidence="2">
    <location>
        <begin position="119"/>
        <end position="140"/>
    </location>
</feature>
<keyword evidence="4" id="KW-1185">Reference proteome</keyword>
<feature type="transmembrane region" description="Helical" evidence="2">
    <location>
        <begin position="12"/>
        <end position="39"/>
    </location>
</feature>
<evidence type="ECO:0008006" key="5">
    <source>
        <dbReference type="Google" id="ProtNLM"/>
    </source>
</evidence>
<evidence type="ECO:0000313" key="4">
    <source>
        <dbReference type="Proteomes" id="UP000267081"/>
    </source>
</evidence>
<feature type="transmembrane region" description="Helical" evidence="2">
    <location>
        <begin position="86"/>
        <end position="107"/>
    </location>
</feature>
<proteinExistence type="predicted"/>
<dbReference type="AlphaFoldDB" id="A0A3R9E174"/>
<dbReference type="Proteomes" id="UP000267081">
    <property type="component" value="Unassembled WGS sequence"/>
</dbReference>
<feature type="region of interest" description="Disordered" evidence="1">
    <location>
        <begin position="148"/>
        <end position="180"/>
    </location>
</feature>
<evidence type="ECO:0000256" key="2">
    <source>
        <dbReference type="SAM" id="Phobius"/>
    </source>
</evidence>
<protein>
    <recommendedName>
        <fullName evidence="5">DUF2269 domain-containing protein</fullName>
    </recommendedName>
</protein>
<evidence type="ECO:0000256" key="1">
    <source>
        <dbReference type="SAM" id="MobiDB-lite"/>
    </source>
</evidence>
<keyword evidence="2" id="KW-1133">Transmembrane helix</keyword>
<gene>
    <name evidence="3" type="ORF">EIY87_30125</name>
</gene>
<sequence length="180" mass="19451">MRLKSQARKWWLVGHIVSAGLWIGIDAVLGILVCTALLTDDPAVRATGLEALGLFAVWPMFTAALLTLTTGAVLGLGSKYGLVRYWWVAVKLAVNVLMALLILFALRPGIDVATEQPEGLLYPVVVAPALLLFASVLAVFKPWGRVRKESRDPASGNDRADEALRTGRRGRGPEPLGARR</sequence>